<dbReference type="Proteomes" id="UP000286680">
    <property type="component" value="Unassembled WGS sequence"/>
</dbReference>
<dbReference type="InterPro" id="IPR017853">
    <property type="entry name" value="GH"/>
</dbReference>
<keyword evidence="14" id="KW-1185">Reference proteome</keyword>
<evidence type="ECO:0000259" key="12">
    <source>
        <dbReference type="Pfam" id="PF00933"/>
    </source>
</evidence>
<feature type="binding site" evidence="11">
    <location>
        <position position="62"/>
    </location>
    <ligand>
        <name>substrate</name>
    </ligand>
</feature>
<dbReference type="Gene3D" id="3.20.20.300">
    <property type="entry name" value="Glycoside hydrolase, family 3, N-terminal domain"/>
    <property type="match status" value="1"/>
</dbReference>
<dbReference type="GO" id="GO:0005737">
    <property type="term" value="C:cytoplasm"/>
    <property type="evidence" value="ECO:0007669"/>
    <property type="project" value="UniProtKB-SubCell"/>
</dbReference>
<dbReference type="FunFam" id="3.20.20.300:FF:000001">
    <property type="entry name" value="Beta-hexosaminidase"/>
    <property type="match status" value="1"/>
</dbReference>
<dbReference type="InterPro" id="IPR050226">
    <property type="entry name" value="NagZ_Beta-hexosaminidase"/>
</dbReference>
<evidence type="ECO:0000256" key="5">
    <source>
        <dbReference type="ARBA" id="ARBA00022960"/>
    </source>
</evidence>
<dbReference type="GO" id="GO:0071555">
    <property type="term" value="P:cell wall organization"/>
    <property type="evidence" value="ECO:0007669"/>
    <property type="project" value="UniProtKB-KW"/>
</dbReference>
<keyword evidence="3 11" id="KW-0132">Cell division</keyword>
<reference evidence="14" key="1">
    <citation type="journal article" date="2018" name="Front. Microbiol.">
        <title>Genome-Based Analysis Reveals the Taxonomy and Diversity of the Family Idiomarinaceae.</title>
        <authorList>
            <person name="Liu Y."/>
            <person name="Lai Q."/>
            <person name="Shao Z."/>
        </authorList>
    </citation>
    <scope>NUCLEOTIDE SEQUENCE [LARGE SCALE GENOMIC DNA]</scope>
    <source>
        <strain evidence="14">SN-14</strain>
    </source>
</reference>
<evidence type="ECO:0000256" key="7">
    <source>
        <dbReference type="ARBA" id="ARBA00023295"/>
    </source>
</evidence>
<dbReference type="PANTHER" id="PTHR30480">
    <property type="entry name" value="BETA-HEXOSAMINIDASE-RELATED"/>
    <property type="match status" value="1"/>
</dbReference>
<evidence type="ECO:0000256" key="9">
    <source>
        <dbReference type="ARBA" id="ARBA00023316"/>
    </source>
</evidence>
<evidence type="ECO:0000256" key="8">
    <source>
        <dbReference type="ARBA" id="ARBA00023306"/>
    </source>
</evidence>
<dbReference type="GO" id="GO:0005975">
    <property type="term" value="P:carbohydrate metabolic process"/>
    <property type="evidence" value="ECO:0007669"/>
    <property type="project" value="InterPro"/>
</dbReference>
<dbReference type="EMBL" id="PIPS01000001">
    <property type="protein sequence ID" value="RUO44784.1"/>
    <property type="molecule type" value="Genomic_DNA"/>
</dbReference>
<evidence type="ECO:0000256" key="2">
    <source>
        <dbReference type="ARBA" id="ARBA00022490"/>
    </source>
</evidence>
<feature type="binding site" evidence="11">
    <location>
        <position position="70"/>
    </location>
    <ligand>
        <name>substrate</name>
    </ligand>
</feature>
<dbReference type="SUPFAM" id="SSF51445">
    <property type="entry name" value="(Trans)glycosidases"/>
    <property type="match status" value="1"/>
</dbReference>
<dbReference type="HAMAP" id="MF_00364">
    <property type="entry name" value="NagZ"/>
    <property type="match status" value="1"/>
</dbReference>
<dbReference type="PANTHER" id="PTHR30480:SF13">
    <property type="entry name" value="BETA-HEXOSAMINIDASE"/>
    <property type="match status" value="1"/>
</dbReference>
<gene>
    <name evidence="11" type="primary">nagZ</name>
    <name evidence="13" type="ORF">CWE23_01730</name>
</gene>
<keyword evidence="2 11" id="KW-0963">Cytoplasm</keyword>
<dbReference type="GO" id="GO:0051301">
    <property type="term" value="P:cell division"/>
    <property type="evidence" value="ECO:0007669"/>
    <property type="project" value="UniProtKB-KW"/>
</dbReference>
<evidence type="ECO:0000256" key="3">
    <source>
        <dbReference type="ARBA" id="ARBA00022618"/>
    </source>
</evidence>
<feature type="site" description="Important for catalytic activity" evidence="11">
    <location>
        <position position="175"/>
    </location>
</feature>
<dbReference type="EC" id="3.2.1.52" evidence="11"/>
<dbReference type="NCBIfam" id="NF003740">
    <property type="entry name" value="PRK05337.1"/>
    <property type="match status" value="1"/>
</dbReference>
<evidence type="ECO:0000256" key="10">
    <source>
        <dbReference type="ARBA" id="ARBA00037880"/>
    </source>
</evidence>
<accession>A0AA94EG57</accession>
<evidence type="ECO:0000313" key="13">
    <source>
        <dbReference type="EMBL" id="RUO44784.1"/>
    </source>
</evidence>
<proteinExistence type="inferred from homology"/>
<dbReference type="Pfam" id="PF00933">
    <property type="entry name" value="Glyco_hydro_3"/>
    <property type="match status" value="1"/>
</dbReference>
<keyword evidence="9 11" id="KW-0961">Cell wall biogenesis/degradation</keyword>
<dbReference type="GO" id="GO:0004563">
    <property type="term" value="F:beta-N-acetylhexosaminidase activity"/>
    <property type="evidence" value="ECO:0007669"/>
    <property type="project" value="UniProtKB-UniRule"/>
</dbReference>
<keyword evidence="7 11" id="KW-0326">Glycosidase</keyword>
<keyword evidence="5 11" id="KW-0133">Cell shape</keyword>
<dbReference type="RefSeq" id="WP_126819217.1">
    <property type="nucleotide sequence ID" value="NZ_PIPS01000001.1"/>
</dbReference>
<comment type="caution">
    <text evidence="13">The sequence shown here is derived from an EMBL/GenBank/DDBJ whole genome shotgun (WGS) entry which is preliminary data.</text>
</comment>
<dbReference type="GO" id="GO:0009252">
    <property type="term" value="P:peptidoglycan biosynthetic process"/>
    <property type="evidence" value="ECO:0007669"/>
    <property type="project" value="UniProtKB-KW"/>
</dbReference>
<comment type="pathway">
    <text evidence="10 11">Cell wall biogenesis; peptidoglycan recycling.</text>
</comment>
<name>A0AA94EG57_9GAMM</name>
<protein>
    <recommendedName>
        <fullName evidence="11">Beta-hexosaminidase</fullName>
        <ecNumber evidence="11">3.2.1.52</ecNumber>
    </recommendedName>
    <alternativeName>
        <fullName evidence="11">Beta-N-acetylhexosaminidase</fullName>
    </alternativeName>
    <alternativeName>
        <fullName evidence="11">N-acetyl-beta-glucosaminidase</fullName>
    </alternativeName>
</protein>
<feature type="active site" description="Proton donor/acceptor" evidence="11">
    <location>
        <position position="177"/>
    </location>
</feature>
<evidence type="ECO:0000256" key="11">
    <source>
        <dbReference type="HAMAP-Rule" id="MF_00364"/>
    </source>
</evidence>
<feature type="active site" description="Nucleophile" evidence="11">
    <location>
        <position position="247"/>
    </location>
</feature>
<feature type="domain" description="Glycoside hydrolase family 3 N-terminal" evidence="12">
    <location>
        <begin position="12"/>
        <end position="284"/>
    </location>
</feature>
<comment type="similarity">
    <text evidence="11">Belongs to the glycosyl hydrolase 3 family. NagZ subfamily.</text>
</comment>
<dbReference type="GO" id="GO:0008360">
    <property type="term" value="P:regulation of cell shape"/>
    <property type="evidence" value="ECO:0007669"/>
    <property type="project" value="UniProtKB-KW"/>
</dbReference>
<sequence>MAQVMIDVAGTELSADDRALLAHSDVNGLILFTRNFQSPEQLQSLCHEARQVAQKPLLIAVDHEGGRVQRFRDGFSAIPPMASIAQRFTDPAEQAQAGRELGWLMAMEVQAVGIDISFAPVLDINACSDVIGDRAFADNPQDVTRLAAEFIAGMHEAGMAATGKHFPGHGSVQADSHIAIPVDERDKATIFATDIPPFRVLAKKLQGVMPAHVIYPELDDKPAGFSSYWLQQVLRTQLGFDGMIFSDDLSMQGATVAGTMKARADAALNAGCDMILVCNDRAAASALLSEPLAATGAHSATRFQRMLMSGTRPNLEELQRTPRWQRAQQYLAD</sequence>
<feature type="binding site" evidence="11">
    <location>
        <position position="134"/>
    </location>
    <ligand>
        <name>substrate</name>
    </ligand>
</feature>
<comment type="function">
    <text evidence="11">Plays a role in peptidoglycan recycling by cleaving the terminal beta-1,4-linked N-acetylglucosamine (GlcNAc) from peptide-linked peptidoglycan fragments, giving rise to free GlcNAc, anhydro-N-acetylmuramic acid and anhydro-N-acetylmuramic acid-linked peptides.</text>
</comment>
<dbReference type="InterPro" id="IPR019800">
    <property type="entry name" value="Glyco_hydro_3_AS"/>
</dbReference>
<dbReference type="InterPro" id="IPR022956">
    <property type="entry name" value="Beta_hexosaminidase_bac"/>
</dbReference>
<dbReference type="GO" id="GO:0009254">
    <property type="term" value="P:peptidoglycan turnover"/>
    <property type="evidence" value="ECO:0007669"/>
    <property type="project" value="UniProtKB-UniRule"/>
</dbReference>
<evidence type="ECO:0000256" key="6">
    <source>
        <dbReference type="ARBA" id="ARBA00022984"/>
    </source>
</evidence>
<evidence type="ECO:0000256" key="4">
    <source>
        <dbReference type="ARBA" id="ARBA00022801"/>
    </source>
</evidence>
<keyword evidence="6 11" id="KW-0573">Peptidoglycan synthesis</keyword>
<feature type="binding site" evidence="11">
    <location>
        <begin position="164"/>
        <end position="165"/>
    </location>
    <ligand>
        <name>substrate</name>
    </ligand>
</feature>
<dbReference type="InterPro" id="IPR036962">
    <property type="entry name" value="Glyco_hydro_3_N_sf"/>
</dbReference>
<keyword evidence="4 11" id="KW-0378">Hydrolase</keyword>
<evidence type="ECO:0000313" key="14">
    <source>
        <dbReference type="Proteomes" id="UP000286680"/>
    </source>
</evidence>
<dbReference type="PROSITE" id="PS00775">
    <property type="entry name" value="GLYCOSYL_HYDROL_F3"/>
    <property type="match status" value="1"/>
</dbReference>
<dbReference type="AlphaFoldDB" id="A0AA94EG57"/>
<comment type="subcellular location">
    <subcellularLocation>
        <location evidence="11">Cytoplasm</location>
    </subcellularLocation>
</comment>
<organism evidence="13 14">
    <name type="scientific">Idiomarina aquatica</name>
    <dbReference type="NCBI Taxonomy" id="1327752"/>
    <lineage>
        <taxon>Bacteria</taxon>
        <taxon>Pseudomonadati</taxon>
        <taxon>Pseudomonadota</taxon>
        <taxon>Gammaproteobacteria</taxon>
        <taxon>Alteromonadales</taxon>
        <taxon>Idiomarinaceae</taxon>
        <taxon>Idiomarina</taxon>
    </lineage>
</organism>
<comment type="catalytic activity">
    <reaction evidence="1 11">
        <text>Hydrolysis of terminal non-reducing N-acetyl-D-hexosamine residues in N-acetyl-beta-D-hexosaminides.</text>
        <dbReference type="EC" id="3.2.1.52"/>
    </reaction>
</comment>
<dbReference type="InterPro" id="IPR001764">
    <property type="entry name" value="Glyco_hydro_3_N"/>
</dbReference>
<keyword evidence="8 11" id="KW-0131">Cell cycle</keyword>
<evidence type="ECO:0000256" key="1">
    <source>
        <dbReference type="ARBA" id="ARBA00001231"/>
    </source>
</evidence>